<dbReference type="EMBL" id="JABSTQ010000086">
    <property type="protein sequence ID" value="KAG0445681.1"/>
    <property type="molecule type" value="Genomic_DNA"/>
</dbReference>
<dbReference type="Proteomes" id="UP000805193">
    <property type="component" value="Unassembled WGS sequence"/>
</dbReference>
<organism evidence="1 2">
    <name type="scientific">Ixodes persulcatus</name>
    <name type="common">Taiga tick</name>
    <dbReference type="NCBI Taxonomy" id="34615"/>
    <lineage>
        <taxon>Eukaryota</taxon>
        <taxon>Metazoa</taxon>
        <taxon>Ecdysozoa</taxon>
        <taxon>Arthropoda</taxon>
        <taxon>Chelicerata</taxon>
        <taxon>Arachnida</taxon>
        <taxon>Acari</taxon>
        <taxon>Parasitiformes</taxon>
        <taxon>Ixodida</taxon>
        <taxon>Ixodoidea</taxon>
        <taxon>Ixodidae</taxon>
        <taxon>Ixodinae</taxon>
        <taxon>Ixodes</taxon>
    </lineage>
</organism>
<proteinExistence type="predicted"/>
<protein>
    <submittedName>
        <fullName evidence="1">Uncharacterized protein</fullName>
    </submittedName>
</protein>
<evidence type="ECO:0000313" key="2">
    <source>
        <dbReference type="Proteomes" id="UP000805193"/>
    </source>
</evidence>
<keyword evidence="2" id="KW-1185">Reference proteome</keyword>
<comment type="caution">
    <text evidence="1">The sequence shown here is derived from an EMBL/GenBank/DDBJ whole genome shotgun (WGS) entry which is preliminary data.</text>
</comment>
<sequence>MAEIHNSTNTIVAARPLGCKGNSILITFQGKIIPKNVSYMNEILNVRDYRPQGYSTPKASPTGRDHTASATGVPVQRNDTDRPDCQNVLRGSREGSPTTHRHTGAYISRIGGDGVHCPVLQREAHRPPDVLQWNCRSLRQNATELVELFRLTGRPAAQNISGFNGYFQPTIEHKPRGRSSDSSRNIEAQAAVFVREDIPQAPIDTSDYCDPFQEMVAVRCTLGPYPTRHALHEGQQDTILDLTWADSDLVTDWRCGPHLMGSDHYPIWLELSTGGRAGPVAACEDVVPVTARLLKAAQMATRHLDVGEGDPVSDKHLTNLWEARARLHNIYVTNGKRFKDLVRLRNKTARARRYAKRLARSRWFDHCATFDERTGTRKLWYTHRSLIGKTKRPSTARNIQLATDQTSEQFEETAANAFFPQPAIHPDPSLYELQTPGDSECDAPFTMQELTLALDSINECSAPGKDGITWRMLRNLNEPERRKLLEELNDVWASGKLPSEGKHSVVYPIPKPGKRPDCIQNLRYFTHVYSTGFRPGLCIHDSLHLLSSFVDKRRRCTNKVPGLLVQSGASTRTVNIVRSFLRNRTFEISSGAKQPRTFSNVRGVPQGAILSPTLFNLVMRKITRALRAVPHLQHTTYADDITLWVDPRNTKLDTQKTLATMQTAFDTLGQCLQTTGMQPSPDKTAFLIVGGLEHSRGQIHLTLGGQPIQRSPERWIQVLGVPLHEQGGAQE</sequence>
<name>A0AC60R1V0_IXOPE</name>
<evidence type="ECO:0000313" key="1">
    <source>
        <dbReference type="EMBL" id="KAG0445681.1"/>
    </source>
</evidence>
<gene>
    <name evidence="1" type="ORF">HPB47_019292</name>
</gene>
<accession>A0AC60R1V0</accession>
<reference evidence="1 2" key="1">
    <citation type="journal article" date="2020" name="Cell">
        <title>Large-Scale Comparative Analyses of Tick Genomes Elucidate Their Genetic Diversity and Vector Capacities.</title>
        <authorList>
            <consortium name="Tick Genome and Microbiome Consortium (TIGMIC)"/>
            <person name="Jia N."/>
            <person name="Wang J."/>
            <person name="Shi W."/>
            <person name="Du L."/>
            <person name="Sun Y."/>
            <person name="Zhan W."/>
            <person name="Jiang J.F."/>
            <person name="Wang Q."/>
            <person name="Zhang B."/>
            <person name="Ji P."/>
            <person name="Bell-Sakyi L."/>
            <person name="Cui X.M."/>
            <person name="Yuan T.T."/>
            <person name="Jiang B.G."/>
            <person name="Yang W.F."/>
            <person name="Lam T.T."/>
            <person name="Chang Q.C."/>
            <person name="Ding S.J."/>
            <person name="Wang X.J."/>
            <person name="Zhu J.G."/>
            <person name="Ruan X.D."/>
            <person name="Zhao L."/>
            <person name="Wei J.T."/>
            <person name="Ye R.Z."/>
            <person name="Que T.C."/>
            <person name="Du C.H."/>
            <person name="Zhou Y.H."/>
            <person name="Cheng J.X."/>
            <person name="Dai P.F."/>
            <person name="Guo W.B."/>
            <person name="Han X.H."/>
            <person name="Huang E.J."/>
            <person name="Li L.F."/>
            <person name="Wei W."/>
            <person name="Gao Y.C."/>
            <person name="Liu J.Z."/>
            <person name="Shao H.Z."/>
            <person name="Wang X."/>
            <person name="Wang C.C."/>
            <person name="Yang T.C."/>
            <person name="Huo Q.B."/>
            <person name="Li W."/>
            <person name="Chen H.Y."/>
            <person name="Chen S.E."/>
            <person name="Zhou L.G."/>
            <person name="Ni X.B."/>
            <person name="Tian J.H."/>
            <person name="Sheng Y."/>
            <person name="Liu T."/>
            <person name="Pan Y.S."/>
            <person name="Xia L.Y."/>
            <person name="Li J."/>
            <person name="Zhao F."/>
            <person name="Cao W.C."/>
        </authorList>
    </citation>
    <scope>NUCLEOTIDE SEQUENCE [LARGE SCALE GENOMIC DNA]</scope>
    <source>
        <strain evidence="1">Iper-2018</strain>
    </source>
</reference>